<accession>A0ABX1E633</accession>
<comment type="similarity">
    <text evidence="9">Belongs to the GTP cyclohydrolase II family.</text>
</comment>
<evidence type="ECO:0000256" key="2">
    <source>
        <dbReference type="ARBA" id="ARBA00022619"/>
    </source>
</evidence>
<dbReference type="PANTHER" id="PTHR21327">
    <property type="entry name" value="GTP CYCLOHYDROLASE II-RELATED"/>
    <property type="match status" value="1"/>
</dbReference>
<dbReference type="InterPro" id="IPR036144">
    <property type="entry name" value="RibA-like_sf"/>
</dbReference>
<keyword evidence="6 9" id="KW-0862">Zinc</keyword>
<comment type="pathway">
    <text evidence="1 9">Cofactor biosynthesis; riboflavin biosynthesis; 5-amino-6-(D-ribitylamino)uracil from GTP: step 1/4.</text>
</comment>
<evidence type="ECO:0000313" key="13">
    <source>
        <dbReference type="Proteomes" id="UP000787635"/>
    </source>
</evidence>
<comment type="function">
    <text evidence="9">Catalyzes the conversion of GTP to 2,5-diamino-6-ribosylamino-4(3H)-pyrimidinone 5'-phosphate (DARP), formate and pyrophosphate.</text>
</comment>
<evidence type="ECO:0000256" key="3">
    <source>
        <dbReference type="ARBA" id="ARBA00022723"/>
    </source>
</evidence>
<feature type="binding site" evidence="9">
    <location>
        <begin position="259"/>
        <end position="263"/>
    </location>
    <ligand>
        <name>GTP</name>
        <dbReference type="ChEBI" id="CHEBI:37565"/>
    </ligand>
</feature>
<evidence type="ECO:0000259" key="11">
    <source>
        <dbReference type="Pfam" id="PF00925"/>
    </source>
</evidence>
<feature type="binding site" evidence="9">
    <location>
        <position position="360"/>
    </location>
    <ligand>
        <name>GTP</name>
        <dbReference type="ChEBI" id="CHEBI:37565"/>
    </ligand>
</feature>
<reference evidence="12 13" key="1">
    <citation type="submission" date="2020-03" db="EMBL/GenBank/DDBJ databases">
        <title>Roseomonas selenitidurans sp. nov. isolated from urban soil.</title>
        <authorList>
            <person name="Liu H."/>
        </authorList>
    </citation>
    <scope>NUCLEOTIDE SEQUENCE [LARGE SCALE GENOMIC DNA]</scope>
    <source>
        <strain evidence="12 13">BU-1</strain>
    </source>
</reference>
<dbReference type="CDD" id="cd00641">
    <property type="entry name" value="GTP_cyclohydro2"/>
    <property type="match status" value="1"/>
</dbReference>
<keyword evidence="13" id="KW-1185">Reference proteome</keyword>
<comment type="catalytic activity">
    <reaction evidence="8 9">
        <text>GTP + 4 H2O = 2,5-diamino-6-hydroxy-4-(5-phosphoribosylamino)-pyrimidine + formate + 2 phosphate + 3 H(+)</text>
        <dbReference type="Rhea" id="RHEA:23704"/>
        <dbReference type="ChEBI" id="CHEBI:15377"/>
        <dbReference type="ChEBI" id="CHEBI:15378"/>
        <dbReference type="ChEBI" id="CHEBI:15740"/>
        <dbReference type="ChEBI" id="CHEBI:37565"/>
        <dbReference type="ChEBI" id="CHEBI:43474"/>
        <dbReference type="ChEBI" id="CHEBI:58614"/>
        <dbReference type="EC" id="3.5.4.25"/>
    </reaction>
</comment>
<dbReference type="HAMAP" id="MF_00179">
    <property type="entry name" value="RibA"/>
    <property type="match status" value="1"/>
</dbReference>
<evidence type="ECO:0000256" key="10">
    <source>
        <dbReference type="SAM" id="MobiDB-lite"/>
    </source>
</evidence>
<feature type="binding site" evidence="9">
    <location>
        <begin position="303"/>
        <end position="305"/>
    </location>
    <ligand>
        <name>GTP</name>
        <dbReference type="ChEBI" id="CHEBI:37565"/>
    </ligand>
</feature>
<dbReference type="SUPFAM" id="SSF142695">
    <property type="entry name" value="RibA-like"/>
    <property type="match status" value="1"/>
</dbReference>
<evidence type="ECO:0000313" key="12">
    <source>
        <dbReference type="EMBL" id="NKC32634.1"/>
    </source>
</evidence>
<evidence type="ECO:0000256" key="8">
    <source>
        <dbReference type="ARBA" id="ARBA00049295"/>
    </source>
</evidence>
<feature type="region of interest" description="Disordered" evidence="10">
    <location>
        <begin position="1"/>
        <end position="27"/>
    </location>
</feature>
<feature type="active site" description="Proton acceptor" evidence="9">
    <location>
        <position position="337"/>
    </location>
</feature>
<feature type="compositionally biased region" description="Pro residues" evidence="10">
    <location>
        <begin position="1"/>
        <end position="10"/>
    </location>
</feature>
<evidence type="ECO:0000256" key="9">
    <source>
        <dbReference type="HAMAP-Rule" id="MF_00179"/>
    </source>
</evidence>
<keyword evidence="3 9" id="KW-0479">Metal-binding</keyword>
<evidence type="ECO:0000256" key="6">
    <source>
        <dbReference type="ARBA" id="ARBA00022833"/>
    </source>
</evidence>
<dbReference type="Proteomes" id="UP000787635">
    <property type="component" value="Unassembled WGS sequence"/>
</dbReference>
<comment type="cofactor">
    <cofactor evidence="9">
        <name>Zn(2+)</name>
        <dbReference type="ChEBI" id="CHEBI:29105"/>
    </cofactor>
    <text evidence="9">Binds 1 zinc ion per subunit.</text>
</comment>
<feature type="binding site" evidence="9">
    <location>
        <position position="280"/>
    </location>
    <ligand>
        <name>GTP</name>
        <dbReference type="ChEBI" id="CHEBI:37565"/>
    </ligand>
</feature>
<dbReference type="NCBIfam" id="NF001591">
    <property type="entry name" value="PRK00393.1"/>
    <property type="match status" value="1"/>
</dbReference>
<proteinExistence type="inferred from homology"/>
<keyword evidence="4 9" id="KW-0547">Nucleotide-binding</keyword>
<dbReference type="Pfam" id="PF00925">
    <property type="entry name" value="GTP_cyclohydro2"/>
    <property type="match status" value="1"/>
</dbReference>
<keyword evidence="5 9" id="KW-0378">Hydrolase</keyword>
<feature type="binding site" evidence="9">
    <location>
        <position position="275"/>
    </location>
    <ligand>
        <name>Zn(2+)</name>
        <dbReference type="ChEBI" id="CHEBI:29105"/>
        <note>catalytic</note>
    </ligand>
</feature>
<gene>
    <name evidence="9" type="primary">ribA</name>
    <name evidence="12" type="ORF">HEQ75_17340</name>
</gene>
<dbReference type="InterPro" id="IPR032677">
    <property type="entry name" value="GTP_cyclohydro_II"/>
</dbReference>
<dbReference type="InterPro" id="IPR000926">
    <property type="entry name" value="RibA"/>
</dbReference>
<feature type="binding site" evidence="9">
    <location>
        <position position="264"/>
    </location>
    <ligand>
        <name>Zn(2+)</name>
        <dbReference type="ChEBI" id="CHEBI:29105"/>
        <note>catalytic</note>
    </ligand>
</feature>
<organism evidence="12 13">
    <name type="scientific">Falsiroseomonas selenitidurans</name>
    <dbReference type="NCBI Taxonomy" id="2716335"/>
    <lineage>
        <taxon>Bacteria</taxon>
        <taxon>Pseudomonadati</taxon>
        <taxon>Pseudomonadota</taxon>
        <taxon>Alphaproteobacteria</taxon>
        <taxon>Acetobacterales</taxon>
        <taxon>Roseomonadaceae</taxon>
        <taxon>Falsiroseomonas</taxon>
    </lineage>
</organism>
<evidence type="ECO:0000256" key="4">
    <source>
        <dbReference type="ARBA" id="ARBA00022741"/>
    </source>
</evidence>
<name>A0ABX1E633_9PROT</name>
<dbReference type="EC" id="3.5.4.25" evidence="9"/>
<keyword evidence="2 9" id="KW-0686">Riboflavin biosynthesis</keyword>
<feature type="active site" description="Nucleophile" evidence="9">
    <location>
        <position position="339"/>
    </location>
</feature>
<feature type="binding site" evidence="9">
    <location>
        <position position="325"/>
    </location>
    <ligand>
        <name>GTP</name>
        <dbReference type="ChEBI" id="CHEBI:37565"/>
    </ligand>
</feature>
<dbReference type="PANTHER" id="PTHR21327:SF18">
    <property type="entry name" value="3,4-DIHYDROXY-2-BUTANONE 4-PHOSPHATE SYNTHASE"/>
    <property type="match status" value="1"/>
</dbReference>
<feature type="binding site" evidence="9">
    <location>
        <position position="277"/>
    </location>
    <ligand>
        <name>Zn(2+)</name>
        <dbReference type="ChEBI" id="CHEBI:29105"/>
        <note>catalytic</note>
    </ligand>
</feature>
<protein>
    <recommendedName>
        <fullName evidence="9">GTP cyclohydrolase-2</fullName>
        <ecNumber evidence="9">3.5.4.25</ecNumber>
    </recommendedName>
    <alternativeName>
        <fullName evidence="9">GTP cyclohydrolase II</fullName>
    </alternativeName>
</protein>
<keyword evidence="7 9" id="KW-0342">GTP-binding</keyword>
<evidence type="ECO:0000256" key="1">
    <source>
        <dbReference type="ARBA" id="ARBA00004853"/>
    </source>
</evidence>
<evidence type="ECO:0000256" key="5">
    <source>
        <dbReference type="ARBA" id="ARBA00022801"/>
    </source>
</evidence>
<dbReference type="EMBL" id="JAAVNE010000029">
    <property type="protein sequence ID" value="NKC32634.1"/>
    <property type="molecule type" value="Genomic_DNA"/>
</dbReference>
<dbReference type="Gene3D" id="3.40.50.10990">
    <property type="entry name" value="GTP cyclohydrolase II"/>
    <property type="match status" value="1"/>
</dbReference>
<evidence type="ECO:0000256" key="7">
    <source>
        <dbReference type="ARBA" id="ARBA00023134"/>
    </source>
</evidence>
<feature type="domain" description="GTP cyclohydrolase II" evidence="11">
    <location>
        <begin position="212"/>
        <end position="379"/>
    </location>
</feature>
<sequence>MAPLATPRPPGAHNAPRPHAVTDPSRPAVADSQVLALRAVHRAASDLRRGTPVLLVGAEGALVVAAAETVSARGLAELAEAARGPAVLLLAPVRAAAVLQRPVPQAVGAAPVGAAAEMGVVALRLPPSLLDPVALRSLADPTAERLLPDQPERMAPPAHALQAIALAKLARLLPALVVAPAAEAVAERLDLLAVKVADIAAYPVAAPASLARVAEARVPLEDAPEARIVAFRAADGGIEHLAILVDSMAPQDGLVPLVRIHSECFTGDLLGSLRCDCGPQLRGAIKRMAADPAGGVLVYLAQEGRGIGLVNKLRAYTLQDQGLDTLDANRALGYGADERNFWVAAEMLRAVGVDRVRLLTNNPDKLAGLAACGIAVEQREAHQFDANGVNDGYLETKARRFGHLLG</sequence>
<comment type="caution">
    <text evidence="12">The sequence shown here is derived from an EMBL/GenBank/DDBJ whole genome shotgun (WGS) entry which is preliminary data.</text>
</comment>
<feature type="binding site" evidence="9">
    <location>
        <position position="365"/>
    </location>
    <ligand>
        <name>GTP</name>
        <dbReference type="ChEBI" id="CHEBI:37565"/>
    </ligand>
</feature>